<dbReference type="EMBL" id="BAABFU010000003">
    <property type="protein sequence ID" value="GAA4353634.1"/>
    <property type="molecule type" value="Genomic_DNA"/>
</dbReference>
<keyword evidence="3" id="KW-1185">Reference proteome</keyword>
<dbReference type="PROSITE" id="PS51186">
    <property type="entry name" value="GNAT"/>
    <property type="match status" value="1"/>
</dbReference>
<feature type="domain" description="N-acetyltransferase" evidence="1">
    <location>
        <begin position="13"/>
        <end position="159"/>
    </location>
</feature>
<evidence type="ECO:0000313" key="2">
    <source>
        <dbReference type="EMBL" id="GAA4353634.1"/>
    </source>
</evidence>
<dbReference type="InterPro" id="IPR000182">
    <property type="entry name" value="GNAT_dom"/>
</dbReference>
<dbReference type="Gene3D" id="3.40.630.30">
    <property type="match status" value="1"/>
</dbReference>
<dbReference type="SUPFAM" id="SSF55729">
    <property type="entry name" value="Acyl-CoA N-acyltransferases (Nat)"/>
    <property type="match status" value="1"/>
</dbReference>
<reference evidence="3" key="1">
    <citation type="journal article" date="2019" name="Int. J. Syst. Evol. Microbiol.">
        <title>The Global Catalogue of Microorganisms (GCM) 10K type strain sequencing project: providing services to taxonomists for standard genome sequencing and annotation.</title>
        <authorList>
            <consortium name="The Broad Institute Genomics Platform"/>
            <consortium name="The Broad Institute Genome Sequencing Center for Infectious Disease"/>
            <person name="Wu L."/>
            <person name="Ma J."/>
        </authorList>
    </citation>
    <scope>NUCLEOTIDE SEQUENCE [LARGE SCALE GENOMIC DNA]</scope>
    <source>
        <strain evidence="3">JCM 17727</strain>
    </source>
</reference>
<protein>
    <submittedName>
        <fullName evidence="2">GNAT family N-acetyltransferase</fullName>
    </submittedName>
</protein>
<proteinExistence type="predicted"/>
<dbReference type="Proteomes" id="UP001501294">
    <property type="component" value="Unassembled WGS sequence"/>
</dbReference>
<comment type="caution">
    <text evidence="2">The sequence shown here is derived from an EMBL/GenBank/DDBJ whole genome shotgun (WGS) entry which is preliminary data.</text>
</comment>
<dbReference type="InterPro" id="IPR016181">
    <property type="entry name" value="Acyl_CoA_acyltransferase"/>
</dbReference>
<evidence type="ECO:0000259" key="1">
    <source>
        <dbReference type="PROSITE" id="PS51186"/>
    </source>
</evidence>
<organism evidence="2 3">
    <name type="scientific">Kangiella taiwanensis</name>
    <dbReference type="NCBI Taxonomy" id="1079179"/>
    <lineage>
        <taxon>Bacteria</taxon>
        <taxon>Pseudomonadati</taxon>
        <taxon>Pseudomonadota</taxon>
        <taxon>Gammaproteobacteria</taxon>
        <taxon>Kangiellales</taxon>
        <taxon>Kangiellaceae</taxon>
        <taxon>Kangiella</taxon>
    </lineage>
</organism>
<sequence>MSLINIERNGNLMSSVVFKEVPIEEIYPLRHQVLRKGQPIDTCYYPEDSRQGVFHVAAIENDNIIGIASFYPEVHVAFDSKSSWRLRGMATSESARGLGIGRKLLEQGINECRKKGGDLLWCNARTSAAGFYRKLNFAIQGEVFNIENIGPHYVMYKKL</sequence>
<gene>
    <name evidence="2" type="ORF">GCM10023150_22480</name>
</gene>
<name>A0ABP8I906_9GAMM</name>
<dbReference type="CDD" id="cd04301">
    <property type="entry name" value="NAT_SF"/>
    <property type="match status" value="1"/>
</dbReference>
<evidence type="ECO:0000313" key="3">
    <source>
        <dbReference type="Proteomes" id="UP001501294"/>
    </source>
</evidence>
<dbReference type="Pfam" id="PF00583">
    <property type="entry name" value="Acetyltransf_1"/>
    <property type="match status" value="1"/>
</dbReference>
<accession>A0ABP8I906</accession>